<dbReference type="EMBL" id="NGKA01000001">
    <property type="protein sequence ID" value="RSU15503.1"/>
    <property type="molecule type" value="Genomic_DNA"/>
</dbReference>
<dbReference type="Gene3D" id="3.40.50.1240">
    <property type="entry name" value="Phosphoglycerate mutase-like"/>
    <property type="match status" value="2"/>
</dbReference>
<reference evidence="2 3" key="1">
    <citation type="submission" date="2017-05" db="EMBL/GenBank/DDBJ databases">
        <title>Vagococcus spp. assemblies.</title>
        <authorList>
            <person name="Gulvik C.A."/>
        </authorList>
    </citation>
    <scope>NUCLEOTIDE SEQUENCE [LARGE SCALE GENOMIC DNA]</scope>
    <source>
        <strain evidence="2 3">CCUG 51432</strain>
    </source>
</reference>
<dbReference type="Proteomes" id="UP000287605">
    <property type="component" value="Unassembled WGS sequence"/>
</dbReference>
<dbReference type="CDD" id="cd07067">
    <property type="entry name" value="HP_PGM_like"/>
    <property type="match status" value="1"/>
</dbReference>
<evidence type="ECO:0000256" key="1">
    <source>
        <dbReference type="PIRSR" id="PIRSR613078-2"/>
    </source>
</evidence>
<feature type="binding site" evidence="1">
    <location>
        <begin position="48"/>
        <end position="55"/>
    </location>
    <ligand>
        <name>substrate</name>
    </ligand>
</feature>
<proteinExistence type="predicted"/>
<protein>
    <recommendedName>
        <fullName evidence="4">Histidine phosphatase family protein</fullName>
    </recommendedName>
</protein>
<dbReference type="OrthoDB" id="4131070at2"/>
<dbReference type="Pfam" id="PF00300">
    <property type="entry name" value="His_Phos_1"/>
    <property type="match status" value="1"/>
</dbReference>
<dbReference type="InterPro" id="IPR029033">
    <property type="entry name" value="His_PPase_superfam"/>
</dbReference>
<evidence type="ECO:0008006" key="4">
    <source>
        <dbReference type="Google" id="ProtNLM"/>
    </source>
</evidence>
<dbReference type="SUPFAM" id="SSF53254">
    <property type="entry name" value="Phosphoglycerate mutase-like"/>
    <property type="match status" value="1"/>
</dbReference>
<comment type="caution">
    <text evidence="2">The sequence shown here is derived from an EMBL/GenBank/DDBJ whole genome shotgun (WGS) entry which is preliminary data.</text>
</comment>
<sequence length="208" mass="22717">MKLLGVEPLSLTILTGCGNSTKDSTIESSDTKITETIKTEDVTLYITRHHKIMLNTLNRSQGWIDSPLTPAGIEVAESQGKTLDEFMGKMKEGGIQAVLVDAANGLEKLDKEKVEEGVNWPEEDYDAYISRTTKGIEEIVKDAQPKNAKNVLVVSHGMTIAAFLSHIEPDAEIGKGLKNASVSKVIFNDGKYSVESVNDMSYVEKGLE</sequence>
<dbReference type="AlphaFoldDB" id="A0A430B5B4"/>
<keyword evidence="3" id="KW-1185">Reference proteome</keyword>
<accession>A0A430B5B4</accession>
<gene>
    <name evidence="2" type="ORF">CBF29_00020</name>
</gene>
<name>A0A430B5B4_9ENTE</name>
<organism evidence="2 3">
    <name type="scientific">Vagococcus elongatus</name>
    <dbReference type="NCBI Taxonomy" id="180344"/>
    <lineage>
        <taxon>Bacteria</taxon>
        <taxon>Bacillati</taxon>
        <taxon>Bacillota</taxon>
        <taxon>Bacilli</taxon>
        <taxon>Lactobacillales</taxon>
        <taxon>Enterococcaceae</taxon>
        <taxon>Vagococcus</taxon>
    </lineage>
</organism>
<dbReference type="RefSeq" id="WP_126805947.1">
    <property type="nucleotide sequence ID" value="NZ_NGKA01000001.1"/>
</dbReference>
<dbReference type="InterPro" id="IPR013078">
    <property type="entry name" value="His_Pase_superF_clade-1"/>
</dbReference>
<evidence type="ECO:0000313" key="3">
    <source>
        <dbReference type="Proteomes" id="UP000287605"/>
    </source>
</evidence>
<evidence type="ECO:0000313" key="2">
    <source>
        <dbReference type="EMBL" id="RSU15503.1"/>
    </source>
</evidence>